<dbReference type="PANTHER" id="PTHR11604:SF0">
    <property type="entry name" value="PROFILIN"/>
    <property type="match status" value="1"/>
</dbReference>
<comment type="caution">
    <text evidence="7">The sequence shown here is derived from an EMBL/GenBank/DDBJ whole genome shotgun (WGS) entry which is preliminary data.</text>
</comment>
<dbReference type="CDD" id="cd00148">
    <property type="entry name" value="PROF"/>
    <property type="match status" value="1"/>
</dbReference>
<dbReference type="PRINTS" id="PR00392">
    <property type="entry name" value="PROFILIN"/>
</dbReference>
<dbReference type="EMBL" id="CAJVPA010000111">
    <property type="protein sequence ID" value="CAG8352385.1"/>
    <property type="molecule type" value="Genomic_DNA"/>
</dbReference>
<dbReference type="SMART" id="SM00392">
    <property type="entry name" value="PROF"/>
    <property type="match status" value="1"/>
</dbReference>
<dbReference type="Pfam" id="PF00235">
    <property type="entry name" value="Profilin"/>
    <property type="match status" value="1"/>
</dbReference>
<evidence type="ECO:0000256" key="6">
    <source>
        <dbReference type="RuleBase" id="RU003909"/>
    </source>
</evidence>
<organism evidence="7 8">
    <name type="scientific">Penicillium salamii</name>
    <dbReference type="NCBI Taxonomy" id="1612424"/>
    <lineage>
        <taxon>Eukaryota</taxon>
        <taxon>Fungi</taxon>
        <taxon>Dikarya</taxon>
        <taxon>Ascomycota</taxon>
        <taxon>Pezizomycotina</taxon>
        <taxon>Eurotiomycetes</taxon>
        <taxon>Eurotiomycetidae</taxon>
        <taxon>Eurotiales</taxon>
        <taxon>Aspergillaceae</taxon>
        <taxon>Penicillium</taxon>
    </lineage>
</organism>
<reference evidence="7" key="1">
    <citation type="submission" date="2021-07" db="EMBL/GenBank/DDBJ databases">
        <authorList>
            <person name="Branca A.L. A."/>
        </authorList>
    </citation>
    <scope>NUCLEOTIDE SEQUENCE</scope>
</reference>
<dbReference type="Gene3D" id="3.30.450.30">
    <property type="entry name" value="Dynein light chain 2a, cytoplasmic"/>
    <property type="match status" value="1"/>
</dbReference>
<comment type="subcellular location">
    <subcellularLocation>
        <location evidence="1">Cytoplasm</location>
        <location evidence="1">Cytoskeleton</location>
    </subcellularLocation>
</comment>
<dbReference type="AlphaFoldDB" id="A0A9W4IVG0"/>
<dbReference type="GO" id="GO:0005856">
    <property type="term" value="C:cytoskeleton"/>
    <property type="evidence" value="ECO:0007669"/>
    <property type="project" value="UniProtKB-SubCell"/>
</dbReference>
<dbReference type="InterPro" id="IPR036140">
    <property type="entry name" value="PFN_sf"/>
</dbReference>
<evidence type="ECO:0000256" key="4">
    <source>
        <dbReference type="ARBA" id="ARBA00023203"/>
    </source>
</evidence>
<proteinExistence type="inferred from homology"/>
<dbReference type="InterPro" id="IPR005455">
    <property type="entry name" value="PFN_euk"/>
</dbReference>
<keyword evidence="4 6" id="KW-0009">Actin-binding</keyword>
<keyword evidence="5" id="KW-0206">Cytoskeleton</keyword>
<comment type="similarity">
    <text evidence="2 6">Belongs to the profilin family.</text>
</comment>
<evidence type="ECO:0000256" key="5">
    <source>
        <dbReference type="ARBA" id="ARBA00023212"/>
    </source>
</evidence>
<evidence type="ECO:0000256" key="3">
    <source>
        <dbReference type="ARBA" id="ARBA00022490"/>
    </source>
</evidence>
<gene>
    <name evidence="7" type="ORF">PSALAMII_LOCUS3282</name>
</gene>
<dbReference type="GO" id="GO:0005938">
    <property type="term" value="C:cell cortex"/>
    <property type="evidence" value="ECO:0007669"/>
    <property type="project" value="TreeGrafter"/>
</dbReference>
<accession>A0A9W4IVG0</accession>
<keyword evidence="3" id="KW-0963">Cytoplasm</keyword>
<evidence type="ECO:0000256" key="1">
    <source>
        <dbReference type="ARBA" id="ARBA00004245"/>
    </source>
</evidence>
<evidence type="ECO:0000313" key="7">
    <source>
        <dbReference type="EMBL" id="CAG8352385.1"/>
    </source>
</evidence>
<dbReference type="OrthoDB" id="421374at2759"/>
<name>A0A9W4IVG0_9EURO</name>
<dbReference type="SUPFAM" id="SSF55770">
    <property type="entry name" value="Profilin (actin-binding protein)"/>
    <property type="match status" value="1"/>
</dbReference>
<evidence type="ECO:0000313" key="8">
    <source>
        <dbReference type="Proteomes" id="UP001152646"/>
    </source>
</evidence>
<sequence>MSWQGWVDQTLVGSRKIDKAAIFSAAGDVEFASSAGFDVKLEEVQYILRGFEDSIPLYSGGLYIVGEKLQVTKADDESIYAQQDGEGVCVVKSSESIIVAHYPETVPPGDAASIARQLAAYLTSIGY</sequence>
<dbReference type="PANTHER" id="PTHR11604">
    <property type="entry name" value="PROFILIN"/>
    <property type="match status" value="1"/>
</dbReference>
<dbReference type="GO" id="GO:0003785">
    <property type="term" value="F:actin monomer binding"/>
    <property type="evidence" value="ECO:0007669"/>
    <property type="project" value="TreeGrafter"/>
</dbReference>
<protein>
    <recommendedName>
        <fullName evidence="6">Profilin</fullName>
    </recommendedName>
</protein>
<dbReference type="Proteomes" id="UP001152646">
    <property type="component" value="Unassembled WGS sequence"/>
</dbReference>
<evidence type="ECO:0000256" key="2">
    <source>
        <dbReference type="ARBA" id="ARBA00010058"/>
    </source>
</evidence>
<dbReference type="InterPro" id="IPR048278">
    <property type="entry name" value="PFN"/>
</dbReference>